<comment type="subcellular location">
    <subcellularLocation>
        <location evidence="1">Endoplasmic reticulum</location>
    </subcellularLocation>
</comment>
<keyword evidence="8 10" id="KW-0326">Glycosidase</keyword>
<dbReference type="Pfam" id="PF21365">
    <property type="entry name" value="Glyco_hydro_31_3rd"/>
    <property type="match status" value="1"/>
</dbReference>
<dbReference type="Gene3D" id="2.60.40.1180">
    <property type="entry name" value="Golgi alpha-mannosidase II"/>
    <property type="match status" value="2"/>
</dbReference>
<keyword evidence="7" id="KW-0325">Glycoprotein</keyword>
<dbReference type="GO" id="GO:0006491">
    <property type="term" value="P:N-glycan processing"/>
    <property type="evidence" value="ECO:0007669"/>
    <property type="project" value="TreeGrafter"/>
</dbReference>
<dbReference type="SUPFAM" id="SSF51011">
    <property type="entry name" value="Glycosyl hydrolase domain"/>
    <property type="match status" value="1"/>
</dbReference>
<evidence type="ECO:0000256" key="3">
    <source>
        <dbReference type="ARBA" id="ARBA00007806"/>
    </source>
</evidence>
<name>A0A9W8CYH7_9FUNG</name>
<keyword evidence="4" id="KW-0732">Signal</keyword>
<dbReference type="CDD" id="cd14752">
    <property type="entry name" value="GH31_N"/>
    <property type="match status" value="1"/>
</dbReference>
<dbReference type="InterPro" id="IPR013780">
    <property type="entry name" value="Glyco_hydro_b"/>
</dbReference>
<keyword evidence="15" id="KW-1185">Reference proteome</keyword>
<evidence type="ECO:0000256" key="4">
    <source>
        <dbReference type="ARBA" id="ARBA00022729"/>
    </source>
</evidence>
<protein>
    <recommendedName>
        <fullName evidence="9">Glucosidase II subunit alpha</fullName>
    </recommendedName>
</protein>
<dbReference type="GO" id="GO:0005975">
    <property type="term" value="P:carbohydrate metabolic process"/>
    <property type="evidence" value="ECO:0007669"/>
    <property type="project" value="InterPro"/>
</dbReference>
<evidence type="ECO:0000313" key="14">
    <source>
        <dbReference type="EMBL" id="KAJ1734480.1"/>
    </source>
</evidence>
<accession>A0A9W8CYH7</accession>
<dbReference type="SUPFAM" id="SSF51445">
    <property type="entry name" value="(Trans)glycosidases"/>
    <property type="match status" value="1"/>
</dbReference>
<evidence type="ECO:0000256" key="10">
    <source>
        <dbReference type="RuleBase" id="RU361185"/>
    </source>
</evidence>
<dbReference type="InterPro" id="IPR017853">
    <property type="entry name" value="GH"/>
</dbReference>
<evidence type="ECO:0000256" key="5">
    <source>
        <dbReference type="ARBA" id="ARBA00022801"/>
    </source>
</evidence>
<evidence type="ECO:0000259" key="12">
    <source>
        <dbReference type="Pfam" id="PF13802"/>
    </source>
</evidence>
<keyword evidence="6" id="KW-0256">Endoplasmic reticulum</keyword>
<reference evidence="14" key="1">
    <citation type="submission" date="2022-07" db="EMBL/GenBank/DDBJ databases">
        <title>Phylogenomic reconstructions and comparative analyses of Kickxellomycotina fungi.</title>
        <authorList>
            <person name="Reynolds N.K."/>
            <person name="Stajich J.E."/>
            <person name="Barry K."/>
            <person name="Grigoriev I.V."/>
            <person name="Crous P."/>
            <person name="Smith M.E."/>
        </authorList>
    </citation>
    <scope>NUCLEOTIDE SEQUENCE</scope>
    <source>
        <strain evidence="14">BCRC 34381</strain>
    </source>
</reference>
<dbReference type="InterPro" id="IPR048395">
    <property type="entry name" value="Glyco_hydro_31_C"/>
</dbReference>
<evidence type="ECO:0000313" key="15">
    <source>
        <dbReference type="Proteomes" id="UP001143981"/>
    </source>
</evidence>
<evidence type="ECO:0000256" key="7">
    <source>
        <dbReference type="ARBA" id="ARBA00023180"/>
    </source>
</evidence>
<feature type="domain" description="Glycoside hydrolase family 31 N-terminal" evidence="12">
    <location>
        <begin position="87"/>
        <end position="312"/>
    </location>
</feature>
<feature type="domain" description="Glycoside hydrolase family 31 TIM barrel" evidence="11">
    <location>
        <begin position="371"/>
        <end position="699"/>
    </location>
</feature>
<evidence type="ECO:0000256" key="6">
    <source>
        <dbReference type="ARBA" id="ARBA00022824"/>
    </source>
</evidence>
<dbReference type="FunFam" id="3.20.20.80:FF:000046">
    <property type="entry name" value="Glucosidase alpha, neutral C"/>
    <property type="match status" value="1"/>
</dbReference>
<dbReference type="OrthoDB" id="5839090at2759"/>
<dbReference type="PROSITE" id="PS00129">
    <property type="entry name" value="GLYCOSYL_HYDROL_F31_1"/>
    <property type="match status" value="1"/>
</dbReference>
<evidence type="ECO:0000259" key="11">
    <source>
        <dbReference type="Pfam" id="PF01055"/>
    </source>
</evidence>
<comment type="caution">
    <text evidence="14">The sequence shown here is derived from an EMBL/GenBank/DDBJ whole genome shotgun (WGS) entry which is preliminary data.</text>
</comment>
<keyword evidence="5 10" id="KW-0378">Hydrolase</keyword>
<gene>
    <name evidence="14" type="ORF">LPJ61_001049</name>
</gene>
<comment type="pathway">
    <text evidence="2">Glycan metabolism; N-glycan metabolism.</text>
</comment>
<evidence type="ECO:0000256" key="8">
    <source>
        <dbReference type="ARBA" id="ARBA00023295"/>
    </source>
</evidence>
<evidence type="ECO:0000256" key="1">
    <source>
        <dbReference type="ARBA" id="ARBA00004240"/>
    </source>
</evidence>
<evidence type="ECO:0000259" key="13">
    <source>
        <dbReference type="Pfam" id="PF21365"/>
    </source>
</evidence>
<dbReference type="InterPro" id="IPR030458">
    <property type="entry name" value="Glyco_hydro_31_AS"/>
</dbReference>
<dbReference type="GO" id="GO:0030246">
    <property type="term" value="F:carbohydrate binding"/>
    <property type="evidence" value="ECO:0007669"/>
    <property type="project" value="InterPro"/>
</dbReference>
<evidence type="ECO:0000256" key="9">
    <source>
        <dbReference type="ARBA" id="ARBA00042895"/>
    </source>
</evidence>
<dbReference type="SUPFAM" id="SSF74650">
    <property type="entry name" value="Galactose mutarotase-like"/>
    <property type="match status" value="1"/>
</dbReference>
<dbReference type="InterPro" id="IPR000322">
    <property type="entry name" value="Glyco_hydro_31_TIM"/>
</dbReference>
<dbReference type="Gene3D" id="3.20.20.80">
    <property type="entry name" value="Glycosidases"/>
    <property type="match status" value="2"/>
</dbReference>
<evidence type="ECO:0000256" key="2">
    <source>
        <dbReference type="ARBA" id="ARBA00004833"/>
    </source>
</evidence>
<dbReference type="Proteomes" id="UP001143981">
    <property type="component" value="Unassembled WGS sequence"/>
</dbReference>
<dbReference type="Pfam" id="PF01055">
    <property type="entry name" value="Glyco_hydro_31_2nd"/>
    <property type="match status" value="1"/>
</dbReference>
<sequence length="941" mass="105233">MALLLAQAVDAVKREDFKTCEQSAFCLRHRQFAEGIAETAQQPGLVGSDQPLRSASPYSVVPGSVRLDRHTLLALVEHKDDGVPLKFELTFLAGGTVRVRAQEEAPLAPRFDDTQRHTLRDEGSALPYASPESLQLSSTTANGAVVHTVNFTGEAAASSVRITEQPWSLTYLRNDKPVVQLNSKGFFKFEHLRKRPDGDDAGSADGEWEETFRTWTDSKPRGPESFGLDISFVGFEHVYGIPEHTSPLSLKPTRGGDKGGYDQPYRLYNLDVFEYEIDNPMALYGSIPLMLAHSAEATVGVLWLNAAETWVDVAHEKSSFIGSFFRRGSAGGEPTVSTHWISESGVLDVFLFPGPSVADTYRQYAAIVEQTPLPRDFALGYHQSRWNYLDEADVLTINDKMHEHDIPYDVVWLDIEHTDGKRYFTWDGAKFPNPVAMQERLGRDGHRVVTVVDPHVKRDTSYSVWSEANERGFFARTKDGSSLQGWCWPGDSSWVDLFNPDAAAWFSELYHLDRYNGSTRNLFIWNDMNEPAIFNGPEITMDKDALHDGGWEHRDVHNLYGMLYHKAAADGLRTRESPSLRPFVLSRSYFAGSQRYGAVWTGDNTADWEHLRASVPMVLSNNVAGMHFVGADVGGFFGNPDATLLTRWYQLGIWYPFFRAHAHIDTKRREPWLLGEPYLTHIREAVRERYRLLPYWYTLFREASLTGMPIARPMWMEFPAEKGLFAEDRAFMVGPAIMVVPVTDSDAMLPVDVVFPQQENWYDLHTHELYVGPARRQFSVGLADTLVFARGGSIVPTRERHRRSTALMRRDPFTLYVYVGRAGTAAGKLYVDDGESYGYASGAFIERDLSFANATLVSRPSARTAAGAAAAQASFAASMSGIRVERVVVVGLRNPLTQATVREGGEERTIDLHCGGSQVDAECVVRDPAVRIGGDWEIALA</sequence>
<organism evidence="14 15">
    <name type="scientific">Coemansia biformis</name>
    <dbReference type="NCBI Taxonomy" id="1286918"/>
    <lineage>
        <taxon>Eukaryota</taxon>
        <taxon>Fungi</taxon>
        <taxon>Fungi incertae sedis</taxon>
        <taxon>Zoopagomycota</taxon>
        <taxon>Kickxellomycotina</taxon>
        <taxon>Kickxellomycetes</taxon>
        <taxon>Kickxellales</taxon>
        <taxon>Kickxellaceae</taxon>
        <taxon>Coemansia</taxon>
    </lineage>
</organism>
<dbReference type="GO" id="GO:0090599">
    <property type="term" value="F:alpha-glucosidase activity"/>
    <property type="evidence" value="ECO:0007669"/>
    <property type="project" value="TreeGrafter"/>
</dbReference>
<dbReference type="EMBL" id="JANBOI010000072">
    <property type="protein sequence ID" value="KAJ1734480.1"/>
    <property type="molecule type" value="Genomic_DNA"/>
</dbReference>
<dbReference type="InterPro" id="IPR011013">
    <property type="entry name" value="Gal_mutarotase_sf_dom"/>
</dbReference>
<dbReference type="GO" id="GO:0005783">
    <property type="term" value="C:endoplasmic reticulum"/>
    <property type="evidence" value="ECO:0007669"/>
    <property type="project" value="UniProtKB-SubCell"/>
</dbReference>
<dbReference type="PANTHER" id="PTHR22762">
    <property type="entry name" value="ALPHA-GLUCOSIDASE"/>
    <property type="match status" value="1"/>
</dbReference>
<dbReference type="CDD" id="cd06603">
    <property type="entry name" value="GH31_GANC_GANAB_alpha"/>
    <property type="match status" value="1"/>
</dbReference>
<proteinExistence type="inferred from homology"/>
<dbReference type="AlphaFoldDB" id="A0A9W8CYH7"/>
<feature type="domain" description="Glycosyl hydrolase family 31 C-terminal" evidence="13">
    <location>
        <begin position="707"/>
        <end position="795"/>
    </location>
</feature>
<dbReference type="PANTHER" id="PTHR22762:SF54">
    <property type="entry name" value="BCDNA.GH04962"/>
    <property type="match status" value="1"/>
</dbReference>
<dbReference type="InterPro" id="IPR025887">
    <property type="entry name" value="Glyco_hydro_31_N_dom"/>
</dbReference>
<dbReference type="Pfam" id="PF13802">
    <property type="entry name" value="Gal_mutarotas_2"/>
    <property type="match status" value="1"/>
</dbReference>
<dbReference type="Gene3D" id="2.60.40.1760">
    <property type="entry name" value="glycosyl hydrolase (family 31)"/>
    <property type="match status" value="1"/>
</dbReference>
<comment type="similarity">
    <text evidence="3 10">Belongs to the glycosyl hydrolase 31 family.</text>
</comment>